<dbReference type="OrthoDB" id="9805134at2"/>
<sequence length="189" mass="19865">MTDRNAANTRSRILEIAGELFRTKGYAGTSIADITGRLGTSKAALYYHFPSKEHILDAILGDSLAAHARIAELADGNATAEELLGALVDLVAGAGTVLAVFGNDPSVVAALSQRESDYRLRDKDSRIVAALAGPRPTTAARIRAQAAIAVAKDGTRMILAGRDRGLRKAERAELLAAALRAHHGQGGTR</sequence>
<dbReference type="PRINTS" id="PR00455">
    <property type="entry name" value="HTHTETR"/>
</dbReference>
<dbReference type="PANTHER" id="PTHR30055:SF234">
    <property type="entry name" value="HTH-TYPE TRANSCRIPTIONAL REGULATOR BETI"/>
    <property type="match status" value="1"/>
</dbReference>
<keyword evidence="7" id="KW-1185">Reference proteome</keyword>
<feature type="DNA-binding region" description="H-T-H motif" evidence="4">
    <location>
        <begin position="30"/>
        <end position="49"/>
    </location>
</feature>
<dbReference type="Proteomes" id="UP000185696">
    <property type="component" value="Unassembled WGS sequence"/>
</dbReference>
<dbReference type="Pfam" id="PF00440">
    <property type="entry name" value="TetR_N"/>
    <property type="match status" value="1"/>
</dbReference>
<dbReference type="InterPro" id="IPR001647">
    <property type="entry name" value="HTH_TetR"/>
</dbReference>
<dbReference type="GO" id="GO:0000976">
    <property type="term" value="F:transcription cis-regulatory region binding"/>
    <property type="evidence" value="ECO:0007669"/>
    <property type="project" value="TreeGrafter"/>
</dbReference>
<evidence type="ECO:0000313" key="7">
    <source>
        <dbReference type="Proteomes" id="UP000185696"/>
    </source>
</evidence>
<dbReference type="AlphaFoldDB" id="A0A7Z0WEP2"/>
<organism evidence="6 7">
    <name type="scientific">Actinophytocola xinjiangensis</name>
    <dbReference type="NCBI Taxonomy" id="485602"/>
    <lineage>
        <taxon>Bacteria</taxon>
        <taxon>Bacillati</taxon>
        <taxon>Actinomycetota</taxon>
        <taxon>Actinomycetes</taxon>
        <taxon>Pseudonocardiales</taxon>
        <taxon>Pseudonocardiaceae</taxon>
    </lineage>
</organism>
<gene>
    <name evidence="6" type="ORF">BLA60_35600</name>
</gene>
<dbReference type="SUPFAM" id="SSF46689">
    <property type="entry name" value="Homeodomain-like"/>
    <property type="match status" value="1"/>
</dbReference>
<dbReference type="PANTHER" id="PTHR30055">
    <property type="entry name" value="HTH-TYPE TRANSCRIPTIONAL REGULATOR RUTR"/>
    <property type="match status" value="1"/>
</dbReference>
<protein>
    <recommendedName>
        <fullName evidence="5">HTH tetR-type domain-containing protein</fullName>
    </recommendedName>
</protein>
<evidence type="ECO:0000256" key="1">
    <source>
        <dbReference type="ARBA" id="ARBA00023015"/>
    </source>
</evidence>
<name>A0A7Z0WEP2_9PSEU</name>
<dbReference type="InterPro" id="IPR009057">
    <property type="entry name" value="Homeodomain-like_sf"/>
</dbReference>
<accession>A0A7Z0WEP2</accession>
<keyword evidence="2 4" id="KW-0238">DNA-binding</keyword>
<evidence type="ECO:0000256" key="3">
    <source>
        <dbReference type="ARBA" id="ARBA00023163"/>
    </source>
</evidence>
<dbReference type="InterPro" id="IPR050109">
    <property type="entry name" value="HTH-type_TetR-like_transc_reg"/>
</dbReference>
<proteinExistence type="predicted"/>
<dbReference type="EMBL" id="MSIF01000027">
    <property type="protein sequence ID" value="OLF05600.1"/>
    <property type="molecule type" value="Genomic_DNA"/>
</dbReference>
<keyword evidence="1" id="KW-0805">Transcription regulation</keyword>
<comment type="caution">
    <text evidence="6">The sequence shown here is derived from an EMBL/GenBank/DDBJ whole genome shotgun (WGS) entry which is preliminary data.</text>
</comment>
<dbReference type="GO" id="GO:0003700">
    <property type="term" value="F:DNA-binding transcription factor activity"/>
    <property type="evidence" value="ECO:0007669"/>
    <property type="project" value="TreeGrafter"/>
</dbReference>
<evidence type="ECO:0000256" key="4">
    <source>
        <dbReference type="PROSITE-ProRule" id="PRU00335"/>
    </source>
</evidence>
<feature type="domain" description="HTH tetR-type" evidence="5">
    <location>
        <begin position="7"/>
        <end position="67"/>
    </location>
</feature>
<dbReference type="Gene3D" id="1.10.357.10">
    <property type="entry name" value="Tetracycline Repressor, domain 2"/>
    <property type="match status" value="1"/>
</dbReference>
<evidence type="ECO:0000259" key="5">
    <source>
        <dbReference type="PROSITE" id="PS50977"/>
    </source>
</evidence>
<dbReference type="PROSITE" id="PS50977">
    <property type="entry name" value="HTH_TETR_2"/>
    <property type="match status" value="1"/>
</dbReference>
<keyword evidence="3" id="KW-0804">Transcription</keyword>
<reference evidence="6 7" key="1">
    <citation type="submission" date="2016-12" db="EMBL/GenBank/DDBJ databases">
        <title>The draft genome sequence of Actinophytocola xinjiangensis.</title>
        <authorList>
            <person name="Wang W."/>
            <person name="Yuan L."/>
        </authorList>
    </citation>
    <scope>NUCLEOTIDE SEQUENCE [LARGE SCALE GENOMIC DNA]</scope>
    <source>
        <strain evidence="6 7">CGMCC 4.4663</strain>
    </source>
</reference>
<evidence type="ECO:0000256" key="2">
    <source>
        <dbReference type="ARBA" id="ARBA00023125"/>
    </source>
</evidence>
<evidence type="ECO:0000313" key="6">
    <source>
        <dbReference type="EMBL" id="OLF05600.1"/>
    </source>
</evidence>
<dbReference type="RefSeq" id="WP_075137468.1">
    <property type="nucleotide sequence ID" value="NZ_MSIF01000027.1"/>
</dbReference>